<dbReference type="RefSeq" id="WP_015259292.1">
    <property type="nucleotide sequence ID" value="NC_019902.2"/>
</dbReference>
<feature type="coiled-coil region" evidence="1">
    <location>
        <begin position="437"/>
        <end position="517"/>
    </location>
</feature>
<evidence type="ECO:0000259" key="2">
    <source>
        <dbReference type="Pfam" id="PF03781"/>
    </source>
</evidence>
<dbReference type="PANTHER" id="PTHR23150">
    <property type="entry name" value="SULFATASE MODIFYING FACTOR 1, 2"/>
    <property type="match status" value="1"/>
</dbReference>
<dbReference type="SUPFAM" id="SSF56436">
    <property type="entry name" value="C-type lectin-like"/>
    <property type="match status" value="1"/>
</dbReference>
<dbReference type="InterPro" id="IPR016187">
    <property type="entry name" value="CTDL_fold"/>
</dbReference>
<name>L0E0K6_THIND</name>
<evidence type="ECO:0000313" key="3">
    <source>
        <dbReference type="EMBL" id="AGA34176.1"/>
    </source>
</evidence>
<dbReference type="Pfam" id="PF03781">
    <property type="entry name" value="FGE-sulfatase"/>
    <property type="match status" value="1"/>
</dbReference>
<dbReference type="PANTHER" id="PTHR23150:SF19">
    <property type="entry name" value="FORMYLGLYCINE-GENERATING ENZYME"/>
    <property type="match status" value="1"/>
</dbReference>
<dbReference type="eggNOG" id="COG1262">
    <property type="taxonomic scope" value="Bacteria"/>
</dbReference>
<dbReference type="AlphaFoldDB" id="L0E0K6"/>
<keyword evidence="1" id="KW-0175">Coiled coil</keyword>
<gene>
    <name evidence="3" type="ordered locus">TVNIR_2535</name>
</gene>
<organism evidence="3 4">
    <name type="scientific">Thioalkalivibrio nitratireducens (strain DSM 14787 / UNIQEM 213 / ALEN2)</name>
    <dbReference type="NCBI Taxonomy" id="1255043"/>
    <lineage>
        <taxon>Bacteria</taxon>
        <taxon>Pseudomonadati</taxon>
        <taxon>Pseudomonadota</taxon>
        <taxon>Gammaproteobacteria</taxon>
        <taxon>Chromatiales</taxon>
        <taxon>Ectothiorhodospiraceae</taxon>
        <taxon>Thioalkalivibrio</taxon>
    </lineage>
</organism>
<dbReference type="HOGENOM" id="CLU_023180_0_0_6"/>
<accession>L0E0K6</accession>
<proteinExistence type="predicted"/>
<dbReference type="OrthoDB" id="9768004at2"/>
<evidence type="ECO:0000256" key="1">
    <source>
        <dbReference type="SAM" id="Coils"/>
    </source>
</evidence>
<keyword evidence="4" id="KW-1185">Reference proteome</keyword>
<dbReference type="STRING" id="1255043.TVNIR_2535"/>
<dbReference type="Proteomes" id="UP000010809">
    <property type="component" value="Chromosome"/>
</dbReference>
<reference evidence="3" key="1">
    <citation type="submission" date="2015-12" db="EMBL/GenBank/DDBJ databases">
        <authorList>
            <person name="Tikhonova T.V."/>
            <person name="Pavlov A.R."/>
            <person name="Beletsky A.V."/>
            <person name="Mardanov A.V."/>
            <person name="Sorokin D.Y."/>
            <person name="Ravin N.V."/>
            <person name="Popov V.O."/>
        </authorList>
    </citation>
    <scope>NUCLEOTIDE SEQUENCE</scope>
    <source>
        <strain evidence="3">DSM 14787</strain>
    </source>
</reference>
<dbReference type="PATRIC" id="fig|1255043.3.peg.2559"/>
<dbReference type="KEGG" id="tni:TVNIR_2535"/>
<dbReference type="EMBL" id="CP003989">
    <property type="protein sequence ID" value="AGA34176.1"/>
    <property type="molecule type" value="Genomic_DNA"/>
</dbReference>
<dbReference type="InterPro" id="IPR051043">
    <property type="entry name" value="Sulfatase_Mod_Factor_Kinase"/>
</dbReference>
<dbReference type="InterPro" id="IPR005532">
    <property type="entry name" value="SUMF_dom"/>
</dbReference>
<evidence type="ECO:0000313" key="4">
    <source>
        <dbReference type="Proteomes" id="UP000010809"/>
    </source>
</evidence>
<dbReference type="GO" id="GO:0120147">
    <property type="term" value="F:formylglycine-generating oxidase activity"/>
    <property type="evidence" value="ECO:0007669"/>
    <property type="project" value="TreeGrafter"/>
</dbReference>
<protein>
    <recommendedName>
        <fullName evidence="2">Sulfatase-modifying factor enzyme-like domain-containing protein</fullName>
    </recommendedName>
</protein>
<feature type="domain" description="Sulfatase-modifying factor enzyme-like" evidence="2">
    <location>
        <begin position="143"/>
        <end position="343"/>
    </location>
</feature>
<dbReference type="InterPro" id="IPR042095">
    <property type="entry name" value="SUMF_sf"/>
</dbReference>
<dbReference type="Gene3D" id="3.90.1580.10">
    <property type="entry name" value="paralog of FGE (formylglycine-generating enzyme)"/>
    <property type="match status" value="1"/>
</dbReference>
<sequence>MNSSVAPIHAASAGGAGQPRGVAIPAAGILRDLRRVVPGGTCRWWFPIVALLVGLGWPVTPLHAEPPPATVYNPKPAAGDLVLPMPEGAEMVFRRARVPGSGFWGDPERVIQLGDASGGIFEGLQRTQISGSFPAADGEGWEIVLAKYELTKGQYLAVMGLDALLETSGDPEDRNLAGLRGRALRDALMRPLTFVSHQDIEVFIRRYNHWLFDPEHPERLEPLPTVDGVPGFLRLPTEEEWEFVARGGLPALEAGTFDDRLPFPARELNERAWHLGNARHQLRPVGLRAANRLGFHDLHGNAQEMTAGLFRPEIWQGKPGGVAVRGGSVSTPAADMRTALRAELDAYAWDPDRQRVQERRSFNTGARLAIGANVVVSSSQRAEIEREYEDYRADIRRTMPVGRTLDNLVAQASVQLGTVEPILARLMDQNADLREPLTAVQEYMDRARERLELAQRESARSLAQDAARNGVNLSVYLSRLERLERTRDSARQLLEISSRYQEQVAAVESSMRDLETAVGEQLQGYRDRVARLGDYETVYIEQALETLRAAEPPPRERAVLELLGQHLEEYAEQRRAEPERWREAFRERFAGFEG</sequence>